<keyword evidence="2" id="KW-0560">Oxidoreductase</keyword>
<dbReference type="KEGG" id="chrb:DK843_08015"/>
<dbReference type="InterPro" id="IPR004104">
    <property type="entry name" value="Gfo/Idh/MocA-like_OxRdtase_C"/>
</dbReference>
<gene>
    <name evidence="6" type="ORF">DK843_08015</name>
</gene>
<dbReference type="PANTHER" id="PTHR43708">
    <property type="entry name" value="CONSERVED EXPRESSED OXIDOREDUCTASE (EUROFUNG)"/>
    <property type="match status" value="1"/>
</dbReference>
<name>A0A344UG52_9NEIS</name>
<dbReference type="Pfam" id="PF02894">
    <property type="entry name" value="GFO_IDH_MocA_C"/>
    <property type="match status" value="1"/>
</dbReference>
<dbReference type="InterPro" id="IPR000683">
    <property type="entry name" value="Gfo/Idh/MocA-like_OxRdtase_N"/>
</dbReference>
<evidence type="ECO:0000256" key="2">
    <source>
        <dbReference type="ARBA" id="ARBA00023002"/>
    </source>
</evidence>
<evidence type="ECO:0000313" key="6">
    <source>
        <dbReference type="EMBL" id="AXE34250.1"/>
    </source>
</evidence>
<dbReference type="GO" id="GO:0016491">
    <property type="term" value="F:oxidoreductase activity"/>
    <property type="evidence" value="ECO:0007669"/>
    <property type="project" value="UniProtKB-KW"/>
</dbReference>
<protein>
    <submittedName>
        <fullName evidence="6">Oxidoreductase</fullName>
    </submittedName>
</protein>
<dbReference type="GO" id="GO:0000166">
    <property type="term" value="F:nucleotide binding"/>
    <property type="evidence" value="ECO:0007669"/>
    <property type="project" value="InterPro"/>
</dbReference>
<comment type="similarity">
    <text evidence="1">Belongs to the Gfo/Idh/MocA family.</text>
</comment>
<feature type="domain" description="Gfo/Idh/MocA-like oxidoreductase N-terminal" evidence="4">
    <location>
        <begin position="6"/>
        <end position="122"/>
    </location>
</feature>
<dbReference type="Gene3D" id="3.40.50.720">
    <property type="entry name" value="NAD(P)-binding Rossmann-like Domain"/>
    <property type="match status" value="1"/>
</dbReference>
<dbReference type="Pfam" id="PF01408">
    <property type="entry name" value="GFO_IDH_MocA"/>
    <property type="match status" value="1"/>
</dbReference>
<dbReference type="AlphaFoldDB" id="A0A344UG52"/>
<feature type="region of interest" description="Disordered" evidence="3">
    <location>
        <begin position="246"/>
        <end position="271"/>
    </location>
</feature>
<dbReference type="EMBL" id="CP029554">
    <property type="protein sequence ID" value="AXE34250.1"/>
    <property type="molecule type" value="Genomic_DNA"/>
</dbReference>
<evidence type="ECO:0000256" key="3">
    <source>
        <dbReference type="SAM" id="MobiDB-lite"/>
    </source>
</evidence>
<dbReference type="Gene3D" id="3.30.360.10">
    <property type="entry name" value="Dihydrodipicolinate Reductase, domain 2"/>
    <property type="match status" value="1"/>
</dbReference>
<dbReference type="InterPro" id="IPR036291">
    <property type="entry name" value="NAD(P)-bd_dom_sf"/>
</dbReference>
<dbReference type="Proteomes" id="UP000252038">
    <property type="component" value="Chromosome"/>
</dbReference>
<evidence type="ECO:0000259" key="5">
    <source>
        <dbReference type="Pfam" id="PF02894"/>
    </source>
</evidence>
<organism evidence="6 7">
    <name type="scientific">Chromobacterium phragmitis</name>
    <dbReference type="NCBI Taxonomy" id="2202141"/>
    <lineage>
        <taxon>Bacteria</taxon>
        <taxon>Pseudomonadati</taxon>
        <taxon>Pseudomonadota</taxon>
        <taxon>Betaproteobacteria</taxon>
        <taxon>Neisseriales</taxon>
        <taxon>Chromobacteriaceae</taxon>
        <taxon>Chromobacterium</taxon>
    </lineage>
</organism>
<accession>A0A344UG52</accession>
<dbReference type="InterPro" id="IPR051317">
    <property type="entry name" value="Gfo/Idh/MocA_oxidoreduct"/>
</dbReference>
<dbReference type="SUPFAM" id="SSF55347">
    <property type="entry name" value="Glyceraldehyde-3-phosphate dehydrogenase-like, C-terminal domain"/>
    <property type="match status" value="1"/>
</dbReference>
<reference evidence="6 7" key="1">
    <citation type="submission" date="2018-05" db="EMBL/GenBank/DDBJ databases">
        <title>Genome sequencing, assembly and analysis of the novel insecticidal bacterium, Chromobacterium phragmitis.</title>
        <authorList>
            <person name="Sparks M.E."/>
            <person name="Blackburn M.B."/>
            <person name="Gundersen-Rindal D.E."/>
        </authorList>
    </citation>
    <scope>NUCLEOTIDE SEQUENCE [LARGE SCALE GENOMIC DNA]</scope>
    <source>
        <strain evidence="6">IIBBL 274-1</strain>
    </source>
</reference>
<proteinExistence type="inferred from homology"/>
<evidence type="ECO:0000256" key="1">
    <source>
        <dbReference type="ARBA" id="ARBA00010928"/>
    </source>
</evidence>
<dbReference type="SUPFAM" id="SSF51735">
    <property type="entry name" value="NAD(P)-binding Rossmann-fold domains"/>
    <property type="match status" value="1"/>
</dbReference>
<evidence type="ECO:0000313" key="7">
    <source>
        <dbReference type="Proteomes" id="UP000252038"/>
    </source>
</evidence>
<feature type="compositionally biased region" description="Basic and acidic residues" evidence="3">
    <location>
        <begin position="250"/>
        <end position="263"/>
    </location>
</feature>
<dbReference type="NCBIfam" id="NF008607">
    <property type="entry name" value="PRK11579.1"/>
    <property type="match status" value="1"/>
</dbReference>
<evidence type="ECO:0000259" key="4">
    <source>
        <dbReference type="Pfam" id="PF01408"/>
    </source>
</evidence>
<sequence length="350" mass="38304">MTRRLKAGLLGYGYAGATFHAPLLNATEGLELVAVSSSKPEHVAQDWPGVRVWPNAEALLDESDIDVVVIATPNDSHFPLAQAALRAGKHVVVDKPFTLDAAQARQLIEEAALAGTMLSVFHNRRWDADFLAVRQLLEDNSLGRVVHFESHFDRYRPQVRQRWRESPGPGAGLWFDLGPHLLDQTLQLFGLPQAISLELAALRDDAQSDDWFHAMLRYPDKRVVLHGSALAAAAAPRFTIHGTRGSFTKHGLDPQEDALKSGERPGGLGWGRDSRPGCVLLDGVSQPFTGPAGDYVRYYAAIRDAILSGKGNPVTAEEAWQVMSLLELGKRSAMLQCWQPVPDGLQTQAS</sequence>
<dbReference type="PANTHER" id="PTHR43708:SF5">
    <property type="entry name" value="CONSERVED EXPRESSED OXIDOREDUCTASE (EUROFUNG)-RELATED"/>
    <property type="match status" value="1"/>
</dbReference>
<feature type="domain" description="Gfo/Idh/MocA-like oxidoreductase C-terminal" evidence="5">
    <location>
        <begin position="134"/>
        <end position="333"/>
    </location>
</feature>